<evidence type="ECO:0000313" key="1">
    <source>
        <dbReference type="EMBL" id="KKL11732.1"/>
    </source>
</evidence>
<dbReference type="EMBL" id="LAZR01041537">
    <property type="protein sequence ID" value="KKL11732.1"/>
    <property type="molecule type" value="Genomic_DNA"/>
</dbReference>
<dbReference type="AlphaFoldDB" id="A0A0F9BD37"/>
<name>A0A0F9BD37_9ZZZZ</name>
<sequence length="181" mass="20976">MTDEIKRMQSGIYARFGAENKDLITEATAQEFKDWLAIKGLNISFMSEDTLNGFFMGCQKPFLQWEIRTAFIRDAEAKGVTVYKVRDDWEAFKAAKLRKGGRGKMVWVKDTHWRKLDEPKRCRSIGGHPRTHCPNNADFGLLRSNGIWAYCEEHMYGRRIRDGIVEVDVYWNSPAGKRGYT</sequence>
<proteinExistence type="predicted"/>
<protein>
    <submittedName>
        <fullName evidence="1">Uncharacterized protein</fullName>
    </submittedName>
</protein>
<accession>A0A0F9BD37</accession>
<comment type="caution">
    <text evidence="1">The sequence shown here is derived from an EMBL/GenBank/DDBJ whole genome shotgun (WGS) entry which is preliminary data.</text>
</comment>
<organism evidence="1">
    <name type="scientific">marine sediment metagenome</name>
    <dbReference type="NCBI Taxonomy" id="412755"/>
    <lineage>
        <taxon>unclassified sequences</taxon>
        <taxon>metagenomes</taxon>
        <taxon>ecological metagenomes</taxon>
    </lineage>
</organism>
<gene>
    <name evidence="1" type="ORF">LCGC14_2542830</name>
</gene>
<reference evidence="1" key="1">
    <citation type="journal article" date="2015" name="Nature">
        <title>Complex archaea that bridge the gap between prokaryotes and eukaryotes.</title>
        <authorList>
            <person name="Spang A."/>
            <person name="Saw J.H."/>
            <person name="Jorgensen S.L."/>
            <person name="Zaremba-Niedzwiedzka K."/>
            <person name="Martijn J."/>
            <person name="Lind A.E."/>
            <person name="van Eijk R."/>
            <person name="Schleper C."/>
            <person name="Guy L."/>
            <person name="Ettema T.J."/>
        </authorList>
    </citation>
    <scope>NUCLEOTIDE SEQUENCE</scope>
</reference>